<proteinExistence type="predicted"/>
<accession>A0A917JA73</accession>
<protein>
    <submittedName>
        <fullName evidence="1">Uncharacterized protein</fullName>
    </submittedName>
</protein>
<name>A0A917JA73_9SPHI</name>
<gene>
    <name evidence="1" type="ORF">GCM10011425_15180</name>
</gene>
<dbReference type="RefSeq" id="WP_188415371.1">
    <property type="nucleotide sequence ID" value="NZ_BMDO01000003.1"/>
</dbReference>
<dbReference type="EMBL" id="BMDO01000003">
    <property type="protein sequence ID" value="GGI50306.1"/>
    <property type="molecule type" value="Genomic_DNA"/>
</dbReference>
<keyword evidence="2" id="KW-1185">Reference proteome</keyword>
<reference evidence="1" key="1">
    <citation type="journal article" date="2014" name="Int. J. Syst. Evol. Microbiol.">
        <title>Complete genome sequence of Corynebacterium casei LMG S-19264T (=DSM 44701T), isolated from a smear-ripened cheese.</title>
        <authorList>
            <consortium name="US DOE Joint Genome Institute (JGI-PGF)"/>
            <person name="Walter F."/>
            <person name="Albersmeier A."/>
            <person name="Kalinowski J."/>
            <person name="Ruckert C."/>
        </authorList>
    </citation>
    <scope>NUCLEOTIDE SEQUENCE</scope>
    <source>
        <strain evidence="1">CCM 8711</strain>
    </source>
</reference>
<dbReference type="AlphaFoldDB" id="A0A917JA73"/>
<dbReference type="Proteomes" id="UP000662074">
    <property type="component" value="Unassembled WGS sequence"/>
</dbReference>
<reference evidence="1" key="2">
    <citation type="submission" date="2020-09" db="EMBL/GenBank/DDBJ databases">
        <authorList>
            <person name="Sun Q."/>
            <person name="Sedlacek I."/>
        </authorList>
    </citation>
    <scope>NUCLEOTIDE SEQUENCE</scope>
    <source>
        <strain evidence="1">CCM 8711</strain>
    </source>
</reference>
<evidence type="ECO:0000313" key="2">
    <source>
        <dbReference type="Proteomes" id="UP000662074"/>
    </source>
</evidence>
<sequence length="79" mass="8707">MMTITDWAAIETFGNQYAANPRSFIQAYNDKISLFGTNDAALISMFGNVINLYKADANSTDFKPIVLDSNNQPVTKPCP</sequence>
<evidence type="ECO:0000313" key="1">
    <source>
        <dbReference type="EMBL" id="GGI50306.1"/>
    </source>
</evidence>
<comment type="caution">
    <text evidence="1">The sequence shown here is derived from an EMBL/GenBank/DDBJ whole genome shotgun (WGS) entry which is preliminary data.</text>
</comment>
<organism evidence="1 2">
    <name type="scientific">Mucilaginibacter galii</name>
    <dbReference type="NCBI Taxonomy" id="2005073"/>
    <lineage>
        <taxon>Bacteria</taxon>
        <taxon>Pseudomonadati</taxon>
        <taxon>Bacteroidota</taxon>
        <taxon>Sphingobacteriia</taxon>
        <taxon>Sphingobacteriales</taxon>
        <taxon>Sphingobacteriaceae</taxon>
        <taxon>Mucilaginibacter</taxon>
    </lineage>
</organism>